<keyword evidence="1" id="KW-0175">Coiled coil</keyword>
<accession>A0A1Q5UCW2</accession>
<organism evidence="2 3">
    <name type="scientific">Penicillium subrubescens</name>
    <dbReference type="NCBI Taxonomy" id="1316194"/>
    <lineage>
        <taxon>Eukaryota</taxon>
        <taxon>Fungi</taxon>
        <taxon>Dikarya</taxon>
        <taxon>Ascomycota</taxon>
        <taxon>Pezizomycotina</taxon>
        <taxon>Eurotiomycetes</taxon>
        <taxon>Eurotiomycetidae</taxon>
        <taxon>Eurotiales</taxon>
        <taxon>Aspergillaceae</taxon>
        <taxon>Penicillium</taxon>
    </lineage>
</organism>
<gene>
    <name evidence="2" type="ORF">PENSUB_4272</name>
</gene>
<comment type="caution">
    <text evidence="2">The sequence shown here is derived from an EMBL/GenBank/DDBJ whole genome shotgun (WGS) entry which is preliminary data.</text>
</comment>
<evidence type="ECO:0000313" key="3">
    <source>
        <dbReference type="Proteomes" id="UP000186955"/>
    </source>
</evidence>
<proteinExistence type="predicted"/>
<protein>
    <submittedName>
        <fullName evidence="2">Uncharacterized protein</fullName>
    </submittedName>
</protein>
<reference evidence="2 3" key="1">
    <citation type="submission" date="2016-10" db="EMBL/GenBank/DDBJ databases">
        <title>Genome sequence of the ascomycete fungus Penicillium subrubescens.</title>
        <authorList>
            <person name="De Vries R.P."/>
            <person name="Peng M."/>
            <person name="Dilokpimol A."/>
            <person name="Hilden K."/>
            <person name="Makela M.R."/>
            <person name="Grigoriev I."/>
            <person name="Riley R."/>
            <person name="Granchi Z."/>
        </authorList>
    </citation>
    <scope>NUCLEOTIDE SEQUENCE [LARGE SCALE GENOMIC DNA]</scope>
    <source>
        <strain evidence="2 3">CBS 132785</strain>
    </source>
</reference>
<sequence length="129" mass="15271">MERRITRLEDATEPRFEELILKDSLLAKVNRIRNEYTNTNRSRRQITKAKVLTTKDANSRIAIRPEEENQQWVRRVRRENAKQRAEKLAEEERIDELRKKALAGSEVDRLFEPFGLFSEDTEGDSSLRV</sequence>
<dbReference type="Proteomes" id="UP000186955">
    <property type="component" value="Unassembled WGS sequence"/>
</dbReference>
<evidence type="ECO:0000313" key="2">
    <source>
        <dbReference type="EMBL" id="OKP10304.1"/>
    </source>
</evidence>
<evidence type="ECO:0000256" key="1">
    <source>
        <dbReference type="SAM" id="Coils"/>
    </source>
</evidence>
<name>A0A1Q5UCW2_9EURO</name>
<dbReference type="EMBL" id="MNBE01000362">
    <property type="protein sequence ID" value="OKP10304.1"/>
    <property type="molecule type" value="Genomic_DNA"/>
</dbReference>
<feature type="coiled-coil region" evidence="1">
    <location>
        <begin position="73"/>
        <end position="100"/>
    </location>
</feature>
<dbReference type="AlphaFoldDB" id="A0A1Q5UCW2"/>
<keyword evidence="3" id="KW-1185">Reference proteome</keyword>